<evidence type="ECO:0000256" key="2">
    <source>
        <dbReference type="SAM" id="Phobius"/>
    </source>
</evidence>
<feature type="transmembrane region" description="Helical" evidence="2">
    <location>
        <begin position="140"/>
        <end position="163"/>
    </location>
</feature>
<keyword evidence="2" id="KW-0812">Transmembrane</keyword>
<dbReference type="InterPro" id="IPR021403">
    <property type="entry name" value="DUF3043"/>
</dbReference>
<name>U3GZP5_9CORY</name>
<dbReference type="Proteomes" id="UP000016943">
    <property type="component" value="Chromosome"/>
</dbReference>
<sequence length="211" mass="23889">MAHDTVADDATDTTQRPKGYTPPKGKPTPKRDRPHRGNTTPPMTRAEAKQRKKELKASMSKEEYKALQRKEREEASAERRRVQEAMARGDERYLLERDKGPVRAYLRDWVDARRFLANFLMPAALALLVLMLIANSNPNVAGPISMFTMALMLAFLIEGVILGRRAVKAARAKFGDLDAGGFTLGYYAYSRANQPRRWRTPMPRVEIGDKV</sequence>
<gene>
    <name evidence="3" type="ORF">CARG_06840</name>
</gene>
<evidence type="ECO:0000313" key="3">
    <source>
        <dbReference type="EMBL" id="AGU15492.1"/>
    </source>
</evidence>
<feature type="compositionally biased region" description="Low complexity" evidence="1">
    <location>
        <begin position="12"/>
        <end position="23"/>
    </location>
</feature>
<proteinExistence type="predicted"/>
<reference evidence="3 4" key="1">
    <citation type="journal article" date="2013" name="Genome Announc.">
        <title>Whole-Genome Sequence of the Clinical Strain Corynebacterium argentoratense DSM 44202, Isolated from a Human Throat Specimen.</title>
        <authorList>
            <person name="Bomholt C."/>
            <person name="Glaub A."/>
            <person name="Gravermann K."/>
            <person name="Albersmeier A."/>
            <person name="Brinkrolf K."/>
            <person name="Ruckert C."/>
            <person name="Tauch A."/>
        </authorList>
    </citation>
    <scope>NUCLEOTIDE SEQUENCE [LARGE SCALE GENOMIC DNA]</scope>
    <source>
        <strain evidence="3">DSM 44202</strain>
    </source>
</reference>
<dbReference type="PATRIC" id="fig|1348662.3.peg.1344"/>
<keyword evidence="4" id="KW-1185">Reference proteome</keyword>
<accession>U3GZP5</accession>
<dbReference type="AlphaFoldDB" id="U3GZP5"/>
<feature type="compositionally biased region" description="Basic and acidic residues" evidence="1">
    <location>
        <begin position="55"/>
        <end position="80"/>
    </location>
</feature>
<dbReference type="KEGG" id="caz:CARG_06840"/>
<protein>
    <recommendedName>
        <fullName evidence="5">DUF3043 domain-containing protein</fullName>
    </recommendedName>
</protein>
<evidence type="ECO:0000313" key="4">
    <source>
        <dbReference type="Proteomes" id="UP000016943"/>
    </source>
</evidence>
<keyword evidence="2" id="KW-1133">Transmembrane helix</keyword>
<evidence type="ECO:0000256" key="1">
    <source>
        <dbReference type="SAM" id="MobiDB-lite"/>
    </source>
</evidence>
<evidence type="ECO:0008006" key="5">
    <source>
        <dbReference type="Google" id="ProtNLM"/>
    </source>
</evidence>
<feature type="region of interest" description="Disordered" evidence="1">
    <location>
        <begin position="1"/>
        <end position="80"/>
    </location>
</feature>
<feature type="transmembrane region" description="Helical" evidence="2">
    <location>
        <begin position="115"/>
        <end position="134"/>
    </location>
</feature>
<organism evidence="3 4">
    <name type="scientific">Corynebacterium argentoratense DSM 44202</name>
    <dbReference type="NCBI Taxonomy" id="1348662"/>
    <lineage>
        <taxon>Bacteria</taxon>
        <taxon>Bacillati</taxon>
        <taxon>Actinomycetota</taxon>
        <taxon>Actinomycetes</taxon>
        <taxon>Mycobacteriales</taxon>
        <taxon>Corynebacteriaceae</taxon>
        <taxon>Corynebacterium</taxon>
    </lineage>
</organism>
<dbReference type="eggNOG" id="ENOG5031D67">
    <property type="taxonomic scope" value="Bacteria"/>
</dbReference>
<keyword evidence="2" id="KW-0472">Membrane</keyword>
<dbReference type="Pfam" id="PF11241">
    <property type="entry name" value="DUF3043"/>
    <property type="match status" value="1"/>
</dbReference>
<dbReference type="EMBL" id="CP006365">
    <property type="protein sequence ID" value="AGU15492.1"/>
    <property type="molecule type" value="Genomic_DNA"/>
</dbReference>
<dbReference type="STRING" id="1348662.CARG_06840"/>
<dbReference type="HOGENOM" id="CLU_091328_0_0_11"/>